<evidence type="ECO:0000256" key="2">
    <source>
        <dbReference type="ARBA" id="ARBA00022729"/>
    </source>
</evidence>
<dbReference type="InterPro" id="IPR043325">
    <property type="entry name" value="LTSS"/>
</dbReference>
<feature type="compositionally biased region" description="Pro residues" evidence="5">
    <location>
        <begin position="158"/>
        <end position="170"/>
    </location>
</feature>
<evidence type="ECO:0000313" key="9">
    <source>
        <dbReference type="EMBL" id="KAH7424146.1"/>
    </source>
</evidence>
<dbReference type="SUPFAM" id="SSF47699">
    <property type="entry name" value="Bifunctional inhibitor/lipid-transfer protein/seed storage 2S albumin"/>
    <property type="match status" value="1"/>
</dbReference>
<keyword evidence="6" id="KW-0472">Membrane</keyword>
<dbReference type="Pfam" id="PF14368">
    <property type="entry name" value="LTP_2"/>
    <property type="match status" value="1"/>
</dbReference>
<dbReference type="InterPro" id="IPR016140">
    <property type="entry name" value="Bifunc_inhib/LTP/seed_store"/>
</dbReference>
<feature type="chain" id="PRO_5035743404" description="Bifunctional inhibitor/plant lipid transfer protein/seed storage helical domain-containing protein" evidence="7">
    <location>
        <begin position="30"/>
        <end position="220"/>
    </location>
</feature>
<gene>
    <name evidence="9" type="ORF">KP509_12G092300</name>
</gene>
<proteinExistence type="inferred from homology"/>
<feature type="compositionally biased region" description="Gly residues" evidence="5">
    <location>
        <begin position="184"/>
        <end position="193"/>
    </location>
</feature>
<sequence length="220" mass="21903">MDNIKCSDSPLFTVLIIVVGSSLLLGVSAQDSTGCISTLSVLTPCFGYLSPGNTSQPSSDCCTPLAQILSSTTSAACLCQAPTLAKAAGISVNETRALELAKQCKQSVPSSVTNCLSASTSTPTSTPSPTPSSTTSPTPTSSPSHSPSSTPSSIPISTPSPTPIATPSPPGLSSAPSPRANGNTGSGSNGGQSDGDILSTPSFFLGFILAVVSSYFVLIV</sequence>
<dbReference type="InterPro" id="IPR036312">
    <property type="entry name" value="Bifun_inhib/LTP/seed_sf"/>
</dbReference>
<keyword evidence="3" id="KW-1015">Disulfide bond</keyword>
<evidence type="ECO:0000256" key="5">
    <source>
        <dbReference type="SAM" id="MobiDB-lite"/>
    </source>
</evidence>
<keyword evidence="2 7" id="KW-0732">Signal</keyword>
<dbReference type="AlphaFoldDB" id="A0A8T2TQX7"/>
<evidence type="ECO:0000256" key="3">
    <source>
        <dbReference type="ARBA" id="ARBA00023157"/>
    </source>
</evidence>
<evidence type="ECO:0000256" key="7">
    <source>
        <dbReference type="SAM" id="SignalP"/>
    </source>
</evidence>
<dbReference type="CDD" id="cd00010">
    <property type="entry name" value="AAI_LTSS"/>
    <property type="match status" value="1"/>
</dbReference>
<feature type="signal peptide" evidence="7">
    <location>
        <begin position="1"/>
        <end position="29"/>
    </location>
</feature>
<evidence type="ECO:0000259" key="8">
    <source>
        <dbReference type="SMART" id="SM00499"/>
    </source>
</evidence>
<keyword evidence="6" id="KW-0812">Transmembrane</keyword>
<comment type="caution">
    <text evidence="9">The sequence shown here is derived from an EMBL/GenBank/DDBJ whole genome shotgun (WGS) entry which is preliminary data.</text>
</comment>
<comment type="similarity">
    <text evidence="1">Belongs to the plant LTP family.</text>
</comment>
<feature type="domain" description="Bifunctional inhibitor/plant lipid transfer protein/seed storage helical" evidence="8">
    <location>
        <begin position="35"/>
        <end position="115"/>
    </location>
</feature>
<dbReference type="OMA" id="CCTPLAQ"/>
<evidence type="ECO:0000256" key="6">
    <source>
        <dbReference type="SAM" id="Phobius"/>
    </source>
</evidence>
<dbReference type="Gene3D" id="1.10.110.10">
    <property type="entry name" value="Plant lipid-transfer and hydrophobic proteins"/>
    <property type="match status" value="1"/>
</dbReference>
<keyword evidence="6" id="KW-1133">Transmembrane helix</keyword>
<evidence type="ECO:0000256" key="1">
    <source>
        <dbReference type="ARBA" id="ARBA00009748"/>
    </source>
</evidence>
<dbReference type="PANTHER" id="PTHR33044">
    <property type="entry name" value="BIFUNCTIONAL INHIBITOR/LIPID-TRANSFER PROTEIN/SEED STORAGE 2S ALBUMIN SUPERFAMILY PROTEIN-RELATED"/>
    <property type="match status" value="1"/>
</dbReference>
<keyword evidence="4" id="KW-0325">Glycoprotein</keyword>
<protein>
    <recommendedName>
        <fullName evidence="8">Bifunctional inhibitor/plant lipid transfer protein/seed storage helical domain-containing protein</fullName>
    </recommendedName>
</protein>
<feature type="compositionally biased region" description="Low complexity" evidence="5">
    <location>
        <begin position="117"/>
        <end position="157"/>
    </location>
</feature>
<feature type="compositionally biased region" description="Low complexity" evidence="5">
    <location>
        <begin position="171"/>
        <end position="183"/>
    </location>
</feature>
<feature type="transmembrane region" description="Helical" evidence="6">
    <location>
        <begin position="202"/>
        <end position="219"/>
    </location>
</feature>
<dbReference type="EMBL" id="CM035417">
    <property type="protein sequence ID" value="KAH7424146.1"/>
    <property type="molecule type" value="Genomic_DNA"/>
</dbReference>
<organism evidence="9 10">
    <name type="scientific">Ceratopteris richardii</name>
    <name type="common">Triangle waterfern</name>
    <dbReference type="NCBI Taxonomy" id="49495"/>
    <lineage>
        <taxon>Eukaryota</taxon>
        <taxon>Viridiplantae</taxon>
        <taxon>Streptophyta</taxon>
        <taxon>Embryophyta</taxon>
        <taxon>Tracheophyta</taxon>
        <taxon>Polypodiopsida</taxon>
        <taxon>Polypodiidae</taxon>
        <taxon>Polypodiales</taxon>
        <taxon>Pteridineae</taxon>
        <taxon>Pteridaceae</taxon>
        <taxon>Parkerioideae</taxon>
        <taxon>Ceratopteris</taxon>
    </lineage>
</organism>
<reference evidence="9" key="1">
    <citation type="submission" date="2021-08" db="EMBL/GenBank/DDBJ databases">
        <title>WGS assembly of Ceratopteris richardii.</title>
        <authorList>
            <person name="Marchant D.B."/>
            <person name="Chen G."/>
            <person name="Jenkins J."/>
            <person name="Shu S."/>
            <person name="Leebens-Mack J."/>
            <person name="Grimwood J."/>
            <person name="Schmutz J."/>
            <person name="Soltis P."/>
            <person name="Soltis D."/>
            <person name="Chen Z.-H."/>
        </authorList>
    </citation>
    <scope>NUCLEOTIDE SEQUENCE</scope>
    <source>
        <strain evidence="9">Whitten #5841</strain>
        <tissue evidence="9">Leaf</tissue>
    </source>
</reference>
<feature type="region of interest" description="Disordered" evidence="5">
    <location>
        <begin position="115"/>
        <end position="194"/>
    </location>
</feature>
<keyword evidence="10" id="KW-1185">Reference proteome</keyword>
<accession>A0A8T2TQX7</accession>
<evidence type="ECO:0000256" key="4">
    <source>
        <dbReference type="ARBA" id="ARBA00023180"/>
    </source>
</evidence>
<name>A0A8T2TQX7_CERRI</name>
<dbReference type="Proteomes" id="UP000825935">
    <property type="component" value="Chromosome 12"/>
</dbReference>
<dbReference type="SMART" id="SM00499">
    <property type="entry name" value="AAI"/>
    <property type="match status" value="1"/>
</dbReference>
<dbReference type="OrthoDB" id="911994at2759"/>
<evidence type="ECO:0000313" key="10">
    <source>
        <dbReference type="Proteomes" id="UP000825935"/>
    </source>
</evidence>